<dbReference type="Proteomes" id="UP000179807">
    <property type="component" value="Unassembled WGS sequence"/>
</dbReference>
<sequence>MFQISQIKDYHSFCIIVMLLFFFIKDGQCSSDEVEFMKTLESAIFPNEKTAQQLQLSITLNVFDVNKKSQTRKQINRLNINGKPFPCIYEFEFCKDVAEKDTIQAICEIIEKNRKLNKESVFGDTLDEYFHYLNKFVPKNDDDHEQQRDSRPHIGFAQPIPLKMPNQSNQQINSIQFPYQAKHLLREPIAHNLQIDQLLQVHQGGFLQR</sequence>
<reference evidence="2" key="1">
    <citation type="submission" date="2016-10" db="EMBL/GenBank/DDBJ databases">
        <authorList>
            <person name="Benchimol M."/>
            <person name="Almeida L.G."/>
            <person name="Vasconcelos A.T."/>
            <person name="Perreira-Neves A."/>
            <person name="Rosa I.A."/>
            <person name="Tasca T."/>
            <person name="Bogo M.R."/>
            <person name="de Souza W."/>
        </authorList>
    </citation>
    <scope>NUCLEOTIDE SEQUENCE [LARGE SCALE GENOMIC DNA]</scope>
    <source>
        <strain evidence="2">K</strain>
    </source>
</reference>
<keyword evidence="3" id="KW-1185">Reference proteome</keyword>
<keyword evidence="1" id="KW-0732">Signal</keyword>
<dbReference type="AlphaFoldDB" id="A0A1J4JQL7"/>
<accession>A0A1J4JQL7</accession>
<name>A0A1J4JQL7_9EUKA</name>
<dbReference type="RefSeq" id="XP_068354599.1">
    <property type="nucleotide sequence ID" value="XM_068508104.1"/>
</dbReference>
<dbReference type="EMBL" id="MLAK01000911">
    <property type="protein sequence ID" value="OHT01463.1"/>
    <property type="molecule type" value="Genomic_DNA"/>
</dbReference>
<organism evidence="2 3">
    <name type="scientific">Tritrichomonas foetus</name>
    <dbReference type="NCBI Taxonomy" id="1144522"/>
    <lineage>
        <taxon>Eukaryota</taxon>
        <taxon>Metamonada</taxon>
        <taxon>Parabasalia</taxon>
        <taxon>Tritrichomonadida</taxon>
        <taxon>Tritrichomonadidae</taxon>
        <taxon>Tritrichomonas</taxon>
    </lineage>
</organism>
<evidence type="ECO:0000313" key="3">
    <source>
        <dbReference type="Proteomes" id="UP000179807"/>
    </source>
</evidence>
<feature type="signal peptide" evidence="1">
    <location>
        <begin position="1"/>
        <end position="29"/>
    </location>
</feature>
<feature type="chain" id="PRO_5012723894" evidence="1">
    <location>
        <begin position="30"/>
        <end position="209"/>
    </location>
</feature>
<dbReference type="VEuPathDB" id="TrichDB:TRFO_31734"/>
<evidence type="ECO:0000256" key="1">
    <source>
        <dbReference type="SAM" id="SignalP"/>
    </source>
</evidence>
<protein>
    <submittedName>
        <fullName evidence="2">Uncharacterized protein</fullName>
    </submittedName>
</protein>
<comment type="caution">
    <text evidence="2">The sequence shown here is derived from an EMBL/GenBank/DDBJ whole genome shotgun (WGS) entry which is preliminary data.</text>
</comment>
<dbReference type="GeneID" id="94842808"/>
<evidence type="ECO:0000313" key="2">
    <source>
        <dbReference type="EMBL" id="OHT01463.1"/>
    </source>
</evidence>
<gene>
    <name evidence="2" type="ORF">TRFO_31734</name>
</gene>
<proteinExistence type="predicted"/>